<evidence type="ECO:0000313" key="1">
    <source>
        <dbReference type="EMBL" id="ROI00238.1"/>
    </source>
</evidence>
<reference evidence="2" key="1">
    <citation type="submission" date="2018-11" db="EMBL/GenBank/DDBJ databases">
        <title>Proposal to divide the Flavobacteriaceae and reorganize its genera based on Amino Acid Identity values calculated from whole genome sequences.</title>
        <authorList>
            <person name="Nicholson A.C."/>
            <person name="Gulvik C.A."/>
            <person name="Whitney A.M."/>
            <person name="Humrighouse B.W."/>
            <person name="Bell M."/>
            <person name="Holmes B."/>
            <person name="Steigerwalt A."/>
            <person name="Villarma A."/>
            <person name="Sheth M."/>
            <person name="Batra D."/>
            <person name="Pryor J."/>
            <person name="Bernardet J.-F."/>
            <person name="Hugo C."/>
            <person name="Kampfer P."/>
            <person name="Newman J."/>
            <person name="Mcquiston J.R."/>
        </authorList>
    </citation>
    <scope>NUCLEOTIDE SEQUENCE [LARGE SCALE GENOMIC DNA]</scope>
    <source>
        <strain evidence="2">DSM 15235</strain>
    </source>
</reference>
<dbReference type="AlphaFoldDB" id="A0A3N0W5A6"/>
<accession>A0A3N0W5A6</accession>
<organism evidence="1 2">
    <name type="scientific">Chryseobacterium daecheongense</name>
    <dbReference type="NCBI Taxonomy" id="192389"/>
    <lineage>
        <taxon>Bacteria</taxon>
        <taxon>Pseudomonadati</taxon>
        <taxon>Bacteroidota</taxon>
        <taxon>Flavobacteriia</taxon>
        <taxon>Flavobacteriales</taxon>
        <taxon>Weeksellaceae</taxon>
        <taxon>Chryseobacterium group</taxon>
        <taxon>Chryseobacterium</taxon>
    </lineage>
</organism>
<gene>
    <name evidence="1" type="ORF">EGI05_04965</name>
</gene>
<protein>
    <submittedName>
        <fullName evidence="1">Uncharacterized protein</fullName>
    </submittedName>
</protein>
<comment type="caution">
    <text evidence="1">The sequence shown here is derived from an EMBL/GenBank/DDBJ whole genome shotgun (WGS) entry which is preliminary data.</text>
</comment>
<sequence length="67" mass="7309">MVIFFQSDAGGAAMQSFPMILPNVWEKQLASGFLSESILCCASSVFFPIHFQATETCALLELFSSVL</sequence>
<dbReference type="EMBL" id="RJTX01000001">
    <property type="protein sequence ID" value="ROI00238.1"/>
    <property type="molecule type" value="Genomic_DNA"/>
</dbReference>
<evidence type="ECO:0000313" key="2">
    <source>
        <dbReference type="Proteomes" id="UP000269375"/>
    </source>
</evidence>
<dbReference type="Proteomes" id="UP000269375">
    <property type="component" value="Unassembled WGS sequence"/>
</dbReference>
<proteinExistence type="predicted"/>
<name>A0A3N0W5A6_9FLAO</name>